<evidence type="ECO:0008006" key="3">
    <source>
        <dbReference type="Google" id="ProtNLM"/>
    </source>
</evidence>
<evidence type="ECO:0000313" key="1">
    <source>
        <dbReference type="EMBL" id="REG88252.1"/>
    </source>
</evidence>
<evidence type="ECO:0000313" key="2">
    <source>
        <dbReference type="Proteomes" id="UP000256405"/>
    </source>
</evidence>
<organism evidence="1 2">
    <name type="scientific">Algoriphagus antarcticus</name>
    <dbReference type="NCBI Taxonomy" id="238540"/>
    <lineage>
        <taxon>Bacteria</taxon>
        <taxon>Pseudomonadati</taxon>
        <taxon>Bacteroidota</taxon>
        <taxon>Cytophagia</taxon>
        <taxon>Cytophagales</taxon>
        <taxon>Cyclobacteriaceae</taxon>
        <taxon>Algoriphagus</taxon>
    </lineage>
</organism>
<gene>
    <name evidence="1" type="ORF">C8N25_11030</name>
</gene>
<name>A0A3E0DUH1_9BACT</name>
<dbReference type="AlphaFoldDB" id="A0A3E0DUH1"/>
<comment type="caution">
    <text evidence="1">The sequence shown here is derived from an EMBL/GenBank/DDBJ whole genome shotgun (WGS) entry which is preliminary data.</text>
</comment>
<dbReference type="OrthoDB" id="9947248at2"/>
<proteinExistence type="predicted"/>
<dbReference type="Proteomes" id="UP000256405">
    <property type="component" value="Unassembled WGS sequence"/>
</dbReference>
<sequence length="239" mass="28500">MTNDTEYFDFGLWWGKIFTSIYGLNDLLSYLGDKESINLHLKKNESVKSFDLESGDIMSANDQTSQLFSSELHTEFENIRTKYLNNLIVFQYSILEQILEESVYLFLYNNSNLLKRTQQINLEFQINKSFDLDILLKTEFTKDVMKSICNRACKYIVTGRIDKSLKRIDKLVGLKFSADIIMFLQNLQDRRNTVVHETKFTTIEIDYFYKLVDIFQYVLIDIEKKIIERNIRYERPFDW</sequence>
<protein>
    <recommendedName>
        <fullName evidence="3">RiboL-PSP-HEPN domain-containing protein</fullName>
    </recommendedName>
</protein>
<reference evidence="1 2" key="1">
    <citation type="submission" date="2018-08" db="EMBL/GenBank/DDBJ databases">
        <title>Genomic Encyclopedia of Archaeal and Bacterial Type Strains, Phase II (KMG-II): from individual species to whole genera.</title>
        <authorList>
            <person name="Goeker M."/>
        </authorList>
    </citation>
    <scope>NUCLEOTIDE SEQUENCE [LARGE SCALE GENOMIC DNA]</scope>
    <source>
        <strain evidence="1 2">DSM 15986</strain>
    </source>
</reference>
<dbReference type="EMBL" id="QUNF01000010">
    <property type="protein sequence ID" value="REG88252.1"/>
    <property type="molecule type" value="Genomic_DNA"/>
</dbReference>
<accession>A0A3E0DUH1</accession>
<dbReference type="RefSeq" id="WP_086542335.1">
    <property type="nucleotide sequence ID" value="NZ_MSSW01000045.1"/>
</dbReference>
<keyword evidence="2" id="KW-1185">Reference proteome</keyword>